<comment type="caution">
    <text evidence="2">The sequence shown here is derived from an EMBL/GenBank/DDBJ whole genome shotgun (WGS) entry which is preliminary data.</text>
</comment>
<name>A0A9N9CIJ5_9GLOM</name>
<accession>A0A9N9CIJ5</accession>
<evidence type="ECO:0000313" key="2">
    <source>
        <dbReference type="EMBL" id="CAG8604583.1"/>
    </source>
</evidence>
<gene>
    <name evidence="2" type="ORF">POCULU_LOCUS7644</name>
</gene>
<protein>
    <submittedName>
        <fullName evidence="2">11084_t:CDS:1</fullName>
    </submittedName>
</protein>
<evidence type="ECO:0000313" key="3">
    <source>
        <dbReference type="Proteomes" id="UP000789572"/>
    </source>
</evidence>
<dbReference type="AlphaFoldDB" id="A0A9N9CIJ5"/>
<feature type="domain" description="Protein kinase" evidence="1">
    <location>
        <begin position="1"/>
        <end position="217"/>
    </location>
</feature>
<dbReference type="EMBL" id="CAJVPJ010001815">
    <property type="protein sequence ID" value="CAG8604583.1"/>
    <property type="molecule type" value="Genomic_DNA"/>
</dbReference>
<reference evidence="2" key="1">
    <citation type="submission" date="2021-06" db="EMBL/GenBank/DDBJ databases">
        <authorList>
            <person name="Kallberg Y."/>
            <person name="Tangrot J."/>
            <person name="Rosling A."/>
        </authorList>
    </citation>
    <scope>NUCLEOTIDE SEQUENCE</scope>
    <source>
        <strain evidence="2">IA702</strain>
    </source>
</reference>
<dbReference type="PANTHER" id="PTHR23257:SF969">
    <property type="entry name" value="INTEGRIN-LINKED PROTEIN KINASE"/>
    <property type="match status" value="1"/>
</dbReference>
<dbReference type="InterPro" id="IPR050167">
    <property type="entry name" value="Ser_Thr_protein_kinase"/>
</dbReference>
<dbReference type="InterPro" id="IPR011009">
    <property type="entry name" value="Kinase-like_dom_sf"/>
</dbReference>
<sequence>MYPKEIRSEVREIYLSESDLEGELDLRDFTYNLLGGGSKIYVSAQVDESKVIFQNKPRGVEIIKCLNAQDYINQQYPTPKEREKEKELSFGKLNNVFNKKSLEVDYLARVSRGLKELHERNLVHGDFHSGNILVHDSRILISDFGTSHLSSQENGKVFGVLPYVAPELLLGNFYTQSSDVYAFGMIAYELLTGAVPYYDEDWNNLAKKVVFDNYRPD</sequence>
<dbReference type="GO" id="GO:0004672">
    <property type="term" value="F:protein kinase activity"/>
    <property type="evidence" value="ECO:0007669"/>
    <property type="project" value="InterPro"/>
</dbReference>
<dbReference type="Gene3D" id="1.10.510.10">
    <property type="entry name" value="Transferase(Phosphotransferase) domain 1"/>
    <property type="match status" value="1"/>
</dbReference>
<organism evidence="2 3">
    <name type="scientific">Paraglomus occultum</name>
    <dbReference type="NCBI Taxonomy" id="144539"/>
    <lineage>
        <taxon>Eukaryota</taxon>
        <taxon>Fungi</taxon>
        <taxon>Fungi incertae sedis</taxon>
        <taxon>Mucoromycota</taxon>
        <taxon>Glomeromycotina</taxon>
        <taxon>Glomeromycetes</taxon>
        <taxon>Paraglomerales</taxon>
        <taxon>Paraglomeraceae</taxon>
        <taxon>Paraglomus</taxon>
    </lineage>
</organism>
<dbReference type="SUPFAM" id="SSF56112">
    <property type="entry name" value="Protein kinase-like (PK-like)"/>
    <property type="match status" value="1"/>
</dbReference>
<keyword evidence="3" id="KW-1185">Reference proteome</keyword>
<dbReference type="Pfam" id="PF00069">
    <property type="entry name" value="Pkinase"/>
    <property type="match status" value="1"/>
</dbReference>
<dbReference type="InterPro" id="IPR000719">
    <property type="entry name" value="Prot_kinase_dom"/>
</dbReference>
<proteinExistence type="predicted"/>
<dbReference type="GO" id="GO:0005737">
    <property type="term" value="C:cytoplasm"/>
    <property type="evidence" value="ECO:0007669"/>
    <property type="project" value="TreeGrafter"/>
</dbReference>
<dbReference type="PROSITE" id="PS50011">
    <property type="entry name" value="PROTEIN_KINASE_DOM"/>
    <property type="match status" value="1"/>
</dbReference>
<dbReference type="GO" id="GO:0007165">
    <property type="term" value="P:signal transduction"/>
    <property type="evidence" value="ECO:0007669"/>
    <property type="project" value="TreeGrafter"/>
</dbReference>
<dbReference type="Proteomes" id="UP000789572">
    <property type="component" value="Unassembled WGS sequence"/>
</dbReference>
<dbReference type="OrthoDB" id="5337378at2759"/>
<evidence type="ECO:0000259" key="1">
    <source>
        <dbReference type="PROSITE" id="PS50011"/>
    </source>
</evidence>
<dbReference type="GO" id="GO:0005524">
    <property type="term" value="F:ATP binding"/>
    <property type="evidence" value="ECO:0007669"/>
    <property type="project" value="InterPro"/>
</dbReference>
<dbReference type="PANTHER" id="PTHR23257">
    <property type="entry name" value="SERINE-THREONINE PROTEIN KINASE"/>
    <property type="match status" value="1"/>
</dbReference>
<dbReference type="SMART" id="SM00220">
    <property type="entry name" value="S_TKc"/>
    <property type="match status" value="1"/>
</dbReference>